<keyword evidence="2" id="KW-1185">Reference proteome</keyword>
<gene>
    <name evidence="1" type="ORF">M8A51_04780</name>
</gene>
<reference evidence="1" key="1">
    <citation type="submission" date="2022-05" db="EMBL/GenBank/DDBJ databases">
        <title>Schlegelella sp. nov., isolated from mangrove soil.</title>
        <authorList>
            <person name="Liu Y."/>
            <person name="Ge X."/>
            <person name="Liu W."/>
        </authorList>
    </citation>
    <scope>NUCLEOTIDE SEQUENCE</scope>
    <source>
        <strain evidence="1">S2-27</strain>
    </source>
</reference>
<protein>
    <submittedName>
        <fullName evidence="1">Uncharacterized protein</fullName>
    </submittedName>
</protein>
<organism evidence="1 2">
    <name type="scientific">Caldimonas mangrovi</name>
    <dbReference type="NCBI Taxonomy" id="2944811"/>
    <lineage>
        <taxon>Bacteria</taxon>
        <taxon>Pseudomonadati</taxon>
        <taxon>Pseudomonadota</taxon>
        <taxon>Betaproteobacteria</taxon>
        <taxon>Burkholderiales</taxon>
        <taxon>Sphaerotilaceae</taxon>
        <taxon>Caldimonas</taxon>
    </lineage>
</organism>
<accession>A0ABT0YLT0</accession>
<dbReference type="RefSeq" id="WP_251776973.1">
    <property type="nucleotide sequence ID" value="NZ_JAMKFE010000002.1"/>
</dbReference>
<sequence length="153" mass="16977">MSEPLHAETAALARVRALSRQPWSDEHVGELDSRLLQVRGILNVLLFQYGQLDGSREEWRSGMALVLLRVRTLLEECCALLDVPEAPATGLASRLQEARAVVGMIEECFFKFEGSHDMEPFDAETTYGTLSACHQLVAEAFLIIRAPVSAVQH</sequence>
<proteinExistence type="predicted"/>
<evidence type="ECO:0000313" key="2">
    <source>
        <dbReference type="Proteomes" id="UP001165541"/>
    </source>
</evidence>
<dbReference type="Proteomes" id="UP001165541">
    <property type="component" value="Unassembled WGS sequence"/>
</dbReference>
<dbReference type="EMBL" id="JAMKFE010000002">
    <property type="protein sequence ID" value="MCM5678843.1"/>
    <property type="molecule type" value="Genomic_DNA"/>
</dbReference>
<name>A0ABT0YLT0_9BURK</name>
<evidence type="ECO:0000313" key="1">
    <source>
        <dbReference type="EMBL" id="MCM5678843.1"/>
    </source>
</evidence>
<comment type="caution">
    <text evidence="1">The sequence shown here is derived from an EMBL/GenBank/DDBJ whole genome shotgun (WGS) entry which is preliminary data.</text>
</comment>